<name>A0A7U7EQZ4_9GAMM</name>
<dbReference type="InterPro" id="IPR024035">
    <property type="entry name" value="MSMEG_0567_GNAT"/>
</dbReference>
<dbReference type="SUPFAM" id="SSF55729">
    <property type="entry name" value="Acyl-CoA N-acyltransferases (Nat)"/>
    <property type="match status" value="1"/>
</dbReference>
<dbReference type="CDD" id="cd04301">
    <property type="entry name" value="NAT_SF"/>
    <property type="match status" value="1"/>
</dbReference>
<dbReference type="GO" id="GO:0016747">
    <property type="term" value="F:acyltransferase activity, transferring groups other than amino-acyl groups"/>
    <property type="evidence" value="ECO:0007669"/>
    <property type="project" value="InterPro"/>
</dbReference>
<organism evidence="2 3">
    <name type="scientific">Zestomonas carbonaria</name>
    <dbReference type="NCBI Taxonomy" id="2762745"/>
    <lineage>
        <taxon>Bacteria</taxon>
        <taxon>Pseudomonadati</taxon>
        <taxon>Pseudomonadota</taxon>
        <taxon>Gammaproteobacteria</taxon>
        <taxon>Pseudomonadales</taxon>
        <taxon>Pseudomonadaceae</taxon>
        <taxon>Zestomonas</taxon>
    </lineage>
</organism>
<dbReference type="RefSeq" id="WP_187672856.1">
    <property type="nucleotide sequence ID" value="NZ_CAJFCI010000076.1"/>
</dbReference>
<comment type="caution">
    <text evidence="2">The sequence shown here is derived from an EMBL/GenBank/DDBJ whole genome shotgun (WGS) entry which is preliminary data.</text>
</comment>
<dbReference type="PROSITE" id="PS51186">
    <property type="entry name" value="GNAT"/>
    <property type="match status" value="1"/>
</dbReference>
<dbReference type="EMBL" id="CAJFCI010000076">
    <property type="protein sequence ID" value="CAD5109544.1"/>
    <property type="molecule type" value="Genomic_DNA"/>
</dbReference>
<evidence type="ECO:0000313" key="2">
    <source>
        <dbReference type="EMBL" id="CAD5109544.1"/>
    </source>
</evidence>
<dbReference type="Pfam" id="PF00583">
    <property type="entry name" value="Acetyltransf_1"/>
    <property type="match status" value="1"/>
</dbReference>
<evidence type="ECO:0000259" key="1">
    <source>
        <dbReference type="PROSITE" id="PS51186"/>
    </source>
</evidence>
<reference evidence="2 3" key="1">
    <citation type="submission" date="2020-08" db="EMBL/GenBank/DDBJ databases">
        <authorList>
            <person name="Criscuolo A."/>
        </authorList>
    </citation>
    <scope>NUCLEOTIDE SEQUENCE [LARGE SCALE GENOMIC DNA]</scope>
    <source>
        <strain evidence="2">CIP111764</strain>
    </source>
</reference>
<dbReference type="InterPro" id="IPR016181">
    <property type="entry name" value="Acyl_CoA_acyltransferase"/>
</dbReference>
<proteinExistence type="predicted"/>
<dbReference type="AlphaFoldDB" id="A0A7U7EQZ4"/>
<feature type="domain" description="N-acetyltransferase" evidence="1">
    <location>
        <begin position="21"/>
        <end position="166"/>
    </location>
</feature>
<dbReference type="Proteomes" id="UP000583387">
    <property type="component" value="Unassembled WGS sequence"/>
</dbReference>
<dbReference type="Gene3D" id="3.40.630.30">
    <property type="match status" value="1"/>
</dbReference>
<gene>
    <name evidence="2" type="ORF">PSEWESI4_03849</name>
</gene>
<keyword evidence="3" id="KW-1185">Reference proteome</keyword>
<sequence>MPGSSFALIDGDFADFLAGDLLVKPAREPWEKRGYYALRRSVFSEEQQLLAQDKDSHDFQATPIVAVAGSCGVADRVIGAVRIYEQEPGLWYGGRLCVEKAYRRHGMIGKALVNEAVSLAIDIGCQTFLATVQLVNESYFHSLHWHTLEHIELLGQPHVLMQAELSSYPFMPREVSLLPLKARRHG</sequence>
<dbReference type="NCBIfam" id="TIGR04045">
    <property type="entry name" value="MSMEG_0567_GNAT"/>
    <property type="match status" value="1"/>
</dbReference>
<protein>
    <recommendedName>
        <fullName evidence="1">N-acetyltransferase domain-containing protein</fullName>
    </recommendedName>
</protein>
<accession>A0A7U7EQZ4</accession>
<dbReference type="InterPro" id="IPR000182">
    <property type="entry name" value="GNAT_dom"/>
</dbReference>
<evidence type="ECO:0000313" key="3">
    <source>
        <dbReference type="Proteomes" id="UP000583387"/>
    </source>
</evidence>